<comment type="caution">
    <text evidence="1">The sequence shown here is derived from an EMBL/GenBank/DDBJ whole genome shotgun (WGS) entry which is preliminary data.</text>
</comment>
<evidence type="ECO:0000313" key="2">
    <source>
        <dbReference type="Proteomes" id="UP001285441"/>
    </source>
</evidence>
<sequence>MLVPDNIPPPPSLPVYRRLALKRRRNLWAHAGDSSSATARRHGPEKGRLAETMTRIRQLGKTLPCCWWYSDGMIRRRRGQMRQGAGTLRKREGMMRCITHAKAHWKPRGTRWAMRHQIRARFVPATTCYNGHAFIASFLGSFMICKATRDRESTLLAIMRRDTTKYLSLGGFGRVGRARLVCCGQRRLLQHTHTYFTRSPGVRNARIA</sequence>
<dbReference type="EMBL" id="JAULSW010000004">
    <property type="protein sequence ID" value="KAK3386031.1"/>
    <property type="molecule type" value="Genomic_DNA"/>
</dbReference>
<name>A0AAE0U076_9PEZI</name>
<proteinExistence type="predicted"/>
<accession>A0AAE0U076</accession>
<organism evidence="1 2">
    <name type="scientific">Podospora didyma</name>
    <dbReference type="NCBI Taxonomy" id="330526"/>
    <lineage>
        <taxon>Eukaryota</taxon>
        <taxon>Fungi</taxon>
        <taxon>Dikarya</taxon>
        <taxon>Ascomycota</taxon>
        <taxon>Pezizomycotina</taxon>
        <taxon>Sordariomycetes</taxon>
        <taxon>Sordariomycetidae</taxon>
        <taxon>Sordariales</taxon>
        <taxon>Podosporaceae</taxon>
        <taxon>Podospora</taxon>
    </lineage>
</organism>
<gene>
    <name evidence="1" type="ORF">B0H63DRAFT_190898</name>
</gene>
<keyword evidence="2" id="KW-1185">Reference proteome</keyword>
<dbReference type="AlphaFoldDB" id="A0AAE0U076"/>
<reference evidence="1" key="2">
    <citation type="submission" date="2023-06" db="EMBL/GenBank/DDBJ databases">
        <authorList>
            <consortium name="Lawrence Berkeley National Laboratory"/>
            <person name="Haridas S."/>
            <person name="Hensen N."/>
            <person name="Bonometti L."/>
            <person name="Westerberg I."/>
            <person name="Brannstrom I.O."/>
            <person name="Guillou S."/>
            <person name="Cros-Aarteil S."/>
            <person name="Calhoun S."/>
            <person name="Kuo A."/>
            <person name="Mondo S."/>
            <person name="Pangilinan J."/>
            <person name="Riley R."/>
            <person name="LaButti K."/>
            <person name="Andreopoulos B."/>
            <person name="Lipzen A."/>
            <person name="Chen C."/>
            <person name="Yanf M."/>
            <person name="Daum C."/>
            <person name="Ng V."/>
            <person name="Clum A."/>
            <person name="Steindorff A."/>
            <person name="Ohm R."/>
            <person name="Martin F."/>
            <person name="Silar P."/>
            <person name="Natvig D."/>
            <person name="Lalanne C."/>
            <person name="Gautier V."/>
            <person name="Ament-velasquez S.L."/>
            <person name="Kruys A."/>
            <person name="Hutchinson M.I."/>
            <person name="Powell A.J."/>
            <person name="Barry K."/>
            <person name="Miller A.N."/>
            <person name="Grigoriev I.V."/>
            <person name="Debuchy R."/>
            <person name="Gladieux P."/>
            <person name="Thoren M.H."/>
            <person name="Johannesson H."/>
        </authorList>
    </citation>
    <scope>NUCLEOTIDE SEQUENCE</scope>
    <source>
        <strain evidence="1">CBS 232.78</strain>
    </source>
</reference>
<protein>
    <submittedName>
        <fullName evidence="1">Uncharacterized protein</fullName>
    </submittedName>
</protein>
<dbReference type="Proteomes" id="UP001285441">
    <property type="component" value="Unassembled WGS sequence"/>
</dbReference>
<evidence type="ECO:0000313" key="1">
    <source>
        <dbReference type="EMBL" id="KAK3386031.1"/>
    </source>
</evidence>
<reference evidence="1" key="1">
    <citation type="journal article" date="2023" name="Mol. Phylogenet. Evol.">
        <title>Genome-scale phylogeny and comparative genomics of the fungal order Sordariales.</title>
        <authorList>
            <person name="Hensen N."/>
            <person name="Bonometti L."/>
            <person name="Westerberg I."/>
            <person name="Brannstrom I.O."/>
            <person name="Guillou S."/>
            <person name="Cros-Aarteil S."/>
            <person name="Calhoun S."/>
            <person name="Haridas S."/>
            <person name="Kuo A."/>
            <person name="Mondo S."/>
            <person name="Pangilinan J."/>
            <person name="Riley R."/>
            <person name="LaButti K."/>
            <person name="Andreopoulos B."/>
            <person name="Lipzen A."/>
            <person name="Chen C."/>
            <person name="Yan M."/>
            <person name="Daum C."/>
            <person name="Ng V."/>
            <person name="Clum A."/>
            <person name="Steindorff A."/>
            <person name="Ohm R.A."/>
            <person name="Martin F."/>
            <person name="Silar P."/>
            <person name="Natvig D.O."/>
            <person name="Lalanne C."/>
            <person name="Gautier V."/>
            <person name="Ament-Velasquez S.L."/>
            <person name="Kruys A."/>
            <person name="Hutchinson M.I."/>
            <person name="Powell A.J."/>
            <person name="Barry K."/>
            <person name="Miller A.N."/>
            <person name="Grigoriev I.V."/>
            <person name="Debuchy R."/>
            <person name="Gladieux P."/>
            <person name="Hiltunen Thoren M."/>
            <person name="Johannesson H."/>
        </authorList>
    </citation>
    <scope>NUCLEOTIDE SEQUENCE</scope>
    <source>
        <strain evidence="1">CBS 232.78</strain>
    </source>
</reference>